<evidence type="ECO:0000256" key="1">
    <source>
        <dbReference type="SAM" id="Phobius"/>
    </source>
</evidence>
<keyword evidence="1" id="KW-0472">Membrane</keyword>
<evidence type="ECO:0000313" key="2">
    <source>
        <dbReference type="EMBL" id="KAA1106647.1"/>
    </source>
</evidence>
<dbReference type="EMBL" id="VSWC01000040">
    <property type="protein sequence ID" value="KAA1106647.1"/>
    <property type="molecule type" value="Genomic_DNA"/>
</dbReference>
<keyword evidence="1" id="KW-0812">Transmembrane</keyword>
<reference evidence="2 3" key="1">
    <citation type="submission" date="2019-05" db="EMBL/GenBank/DDBJ databases">
        <title>Emergence of the Ug99 lineage of the wheat stem rust pathogen through somatic hybridization.</title>
        <authorList>
            <person name="Li F."/>
            <person name="Upadhyaya N.M."/>
            <person name="Sperschneider J."/>
            <person name="Matny O."/>
            <person name="Nguyen-Phuc H."/>
            <person name="Mago R."/>
            <person name="Raley C."/>
            <person name="Miller M.E."/>
            <person name="Silverstein K.A.T."/>
            <person name="Henningsen E."/>
            <person name="Hirsch C.D."/>
            <person name="Visser B."/>
            <person name="Pretorius Z.A."/>
            <person name="Steffenson B.J."/>
            <person name="Schwessinger B."/>
            <person name="Dodds P.N."/>
            <person name="Figueroa M."/>
        </authorList>
    </citation>
    <scope>NUCLEOTIDE SEQUENCE [LARGE SCALE GENOMIC DNA]</scope>
    <source>
        <strain evidence="2">21-0</strain>
    </source>
</reference>
<keyword evidence="3" id="KW-1185">Reference proteome</keyword>
<keyword evidence="1" id="KW-1133">Transmembrane helix</keyword>
<organism evidence="2 3">
    <name type="scientific">Puccinia graminis f. sp. tritici</name>
    <dbReference type="NCBI Taxonomy" id="56615"/>
    <lineage>
        <taxon>Eukaryota</taxon>
        <taxon>Fungi</taxon>
        <taxon>Dikarya</taxon>
        <taxon>Basidiomycota</taxon>
        <taxon>Pucciniomycotina</taxon>
        <taxon>Pucciniomycetes</taxon>
        <taxon>Pucciniales</taxon>
        <taxon>Pucciniaceae</taxon>
        <taxon>Puccinia</taxon>
    </lineage>
</organism>
<accession>A0A5B0Q0K9</accession>
<dbReference type="Proteomes" id="UP000324748">
    <property type="component" value="Unassembled WGS sequence"/>
</dbReference>
<dbReference type="AlphaFoldDB" id="A0A5B0Q0K9"/>
<comment type="caution">
    <text evidence="2">The sequence shown here is derived from an EMBL/GenBank/DDBJ whole genome shotgun (WGS) entry which is preliminary data.</text>
</comment>
<evidence type="ECO:0000313" key="3">
    <source>
        <dbReference type="Proteomes" id="UP000324748"/>
    </source>
</evidence>
<feature type="transmembrane region" description="Helical" evidence="1">
    <location>
        <begin position="20"/>
        <end position="38"/>
    </location>
</feature>
<sequence length="108" mass="12123">MARTSLSSYIPTYSVYVSLMYPVTPAGTLATWALMMCIRIRLESIRFLINPNHSTIGDVFLSIGYMEEDFSHSSTGVKRFSSEEICQPAQRMTRIGSKDSVYGQPEIS</sequence>
<protein>
    <submittedName>
        <fullName evidence="2">Uncharacterized protein</fullName>
    </submittedName>
</protein>
<gene>
    <name evidence="2" type="ORF">PGT21_036799</name>
</gene>
<proteinExistence type="predicted"/>
<name>A0A5B0Q0K9_PUCGR</name>